<dbReference type="GO" id="GO:0006086">
    <property type="term" value="P:pyruvate decarboxylation to acetyl-CoA"/>
    <property type="evidence" value="ECO:0000318"/>
    <property type="project" value="GO_Central"/>
</dbReference>
<dbReference type="Pfam" id="PF00676">
    <property type="entry name" value="E1_dh"/>
    <property type="match status" value="1"/>
</dbReference>
<dbReference type="InterPro" id="IPR050642">
    <property type="entry name" value="PDH_E1_Alpha_Subunit"/>
</dbReference>
<dbReference type="InterPro" id="IPR017597">
    <property type="entry name" value="Pyrv_DH_E1_asu_subgrp-y"/>
</dbReference>
<dbReference type="InterPro" id="IPR001017">
    <property type="entry name" value="DH_E1"/>
</dbReference>
<evidence type="ECO:0000313" key="12">
    <source>
        <dbReference type="Proteomes" id="UP000006727"/>
    </source>
</evidence>
<dbReference type="CDD" id="cd02000">
    <property type="entry name" value="TPP_E1_PDC_ADC_BCADC"/>
    <property type="match status" value="1"/>
</dbReference>
<dbReference type="InterPro" id="IPR029061">
    <property type="entry name" value="THDP-binding"/>
</dbReference>
<evidence type="ECO:0000256" key="6">
    <source>
        <dbReference type="ARBA" id="ARBA00025211"/>
    </source>
</evidence>
<evidence type="ECO:0000256" key="7">
    <source>
        <dbReference type="ARBA" id="ARBA00051231"/>
    </source>
</evidence>
<comment type="subunit">
    <text evidence="2">Tetramer of 2 alpha and 2 beta subunits.</text>
</comment>
<dbReference type="FunFam" id="3.40.50.970:FF:000013">
    <property type="entry name" value="Pyruvate dehydrogenase E1 component subunit alpha"/>
    <property type="match status" value="1"/>
</dbReference>
<dbReference type="Proteomes" id="UP000006727">
    <property type="component" value="Chromosome 3"/>
</dbReference>
<keyword evidence="4 8" id="KW-0786">Thiamine pyrophosphate</keyword>
<feature type="domain" description="Dehydrogenase E1 component" evidence="10">
    <location>
        <begin position="158"/>
        <end position="452"/>
    </location>
</feature>
<name>A0A7I4DNF0_PHYPA</name>
<dbReference type="FunCoup" id="A0A7I4DNF0">
    <property type="interactions" value="3845"/>
</dbReference>
<dbReference type="GO" id="GO:0004739">
    <property type="term" value="F:pyruvate dehydrogenase (acetyl-transferring) activity"/>
    <property type="evidence" value="ECO:0000318"/>
    <property type="project" value="GO_Central"/>
</dbReference>
<dbReference type="EnsemblPlants" id="Pp3c3_24040V3.2">
    <property type="protein sequence ID" value="Pp3c3_24040V3.2"/>
    <property type="gene ID" value="Pp3c3_24040"/>
</dbReference>
<proteinExistence type="predicted"/>
<feature type="compositionally biased region" description="Basic and acidic residues" evidence="9">
    <location>
        <begin position="435"/>
        <end position="449"/>
    </location>
</feature>
<comment type="catalytic activity">
    <reaction evidence="7 8">
        <text>N(6)-[(R)-lipoyl]-L-lysyl-[protein] + pyruvate + H(+) = N(6)-[(R)-S(8)-acetyldihydrolipoyl]-L-lysyl-[protein] + CO2</text>
        <dbReference type="Rhea" id="RHEA:19189"/>
        <dbReference type="Rhea" id="RHEA-COMP:10474"/>
        <dbReference type="Rhea" id="RHEA-COMP:10478"/>
        <dbReference type="ChEBI" id="CHEBI:15361"/>
        <dbReference type="ChEBI" id="CHEBI:15378"/>
        <dbReference type="ChEBI" id="CHEBI:16526"/>
        <dbReference type="ChEBI" id="CHEBI:83099"/>
        <dbReference type="ChEBI" id="CHEBI:83111"/>
        <dbReference type="EC" id="1.2.4.1"/>
    </reaction>
</comment>
<comment type="cofactor">
    <cofactor evidence="1 8">
        <name>thiamine diphosphate</name>
        <dbReference type="ChEBI" id="CHEBI:58937"/>
    </cofactor>
</comment>
<evidence type="ECO:0000256" key="5">
    <source>
        <dbReference type="ARBA" id="ARBA00023317"/>
    </source>
</evidence>
<evidence type="ECO:0000259" key="10">
    <source>
        <dbReference type="Pfam" id="PF00676"/>
    </source>
</evidence>
<dbReference type="InParanoid" id="A0A7I4DNF0"/>
<organism evidence="11 12">
    <name type="scientific">Physcomitrium patens</name>
    <name type="common">Spreading-leaved earth moss</name>
    <name type="synonym">Physcomitrella patens</name>
    <dbReference type="NCBI Taxonomy" id="3218"/>
    <lineage>
        <taxon>Eukaryota</taxon>
        <taxon>Viridiplantae</taxon>
        <taxon>Streptophyta</taxon>
        <taxon>Embryophyta</taxon>
        <taxon>Bryophyta</taxon>
        <taxon>Bryophytina</taxon>
        <taxon>Bryopsida</taxon>
        <taxon>Funariidae</taxon>
        <taxon>Funariales</taxon>
        <taxon>Funariaceae</taxon>
        <taxon>Physcomitrium</taxon>
    </lineage>
</organism>
<evidence type="ECO:0000256" key="1">
    <source>
        <dbReference type="ARBA" id="ARBA00001964"/>
    </source>
</evidence>
<gene>
    <name evidence="11" type="primary">LOC112280645</name>
</gene>
<dbReference type="EC" id="1.2.4.1" evidence="8"/>
<evidence type="ECO:0000313" key="11">
    <source>
        <dbReference type="EnsemblPlants" id="Pp3c3_24040V3.2"/>
    </source>
</evidence>
<reference evidence="11 12" key="2">
    <citation type="journal article" date="2018" name="Plant J.">
        <title>The Physcomitrella patens chromosome-scale assembly reveals moss genome structure and evolution.</title>
        <authorList>
            <person name="Lang D."/>
            <person name="Ullrich K.K."/>
            <person name="Murat F."/>
            <person name="Fuchs J."/>
            <person name="Jenkins J."/>
            <person name="Haas F.B."/>
            <person name="Piednoel M."/>
            <person name="Gundlach H."/>
            <person name="Van Bel M."/>
            <person name="Meyberg R."/>
            <person name="Vives C."/>
            <person name="Morata J."/>
            <person name="Symeonidi A."/>
            <person name="Hiss M."/>
            <person name="Muchero W."/>
            <person name="Kamisugi Y."/>
            <person name="Saleh O."/>
            <person name="Blanc G."/>
            <person name="Decker E.L."/>
            <person name="van Gessel N."/>
            <person name="Grimwood J."/>
            <person name="Hayes R.D."/>
            <person name="Graham S.W."/>
            <person name="Gunter L.E."/>
            <person name="McDaniel S.F."/>
            <person name="Hoernstein S.N.W."/>
            <person name="Larsson A."/>
            <person name="Li F.W."/>
            <person name="Perroud P.F."/>
            <person name="Phillips J."/>
            <person name="Ranjan P."/>
            <person name="Rokshar D.S."/>
            <person name="Rothfels C.J."/>
            <person name="Schneider L."/>
            <person name="Shu S."/>
            <person name="Stevenson D.W."/>
            <person name="Thummler F."/>
            <person name="Tillich M."/>
            <person name="Villarreal Aguilar J.C."/>
            <person name="Widiez T."/>
            <person name="Wong G.K."/>
            <person name="Wymore A."/>
            <person name="Zhang Y."/>
            <person name="Zimmer A.D."/>
            <person name="Quatrano R.S."/>
            <person name="Mayer K.F.X."/>
            <person name="Goodstein D."/>
            <person name="Casacuberta J.M."/>
            <person name="Vandepoele K."/>
            <person name="Reski R."/>
            <person name="Cuming A.C."/>
            <person name="Tuskan G.A."/>
            <person name="Maumus F."/>
            <person name="Salse J."/>
            <person name="Schmutz J."/>
            <person name="Rensing S.A."/>
        </authorList>
    </citation>
    <scope>NUCLEOTIDE SEQUENCE [LARGE SCALE GENOMIC DNA]</scope>
    <source>
        <strain evidence="11 12">cv. Gransden 2004</strain>
    </source>
</reference>
<evidence type="ECO:0000256" key="8">
    <source>
        <dbReference type="RuleBase" id="RU361139"/>
    </source>
</evidence>
<keyword evidence="12" id="KW-1185">Reference proteome</keyword>
<reference evidence="11" key="3">
    <citation type="submission" date="2020-12" db="UniProtKB">
        <authorList>
            <consortium name="EnsemblPlants"/>
        </authorList>
    </citation>
    <scope>IDENTIFICATION</scope>
</reference>
<dbReference type="AlphaFoldDB" id="A0A7I4DNF0"/>
<dbReference type="PANTHER" id="PTHR11516">
    <property type="entry name" value="PYRUVATE DEHYDROGENASE E1 COMPONENT, ALPHA SUBUNIT BACTERIAL AND ORGANELLAR"/>
    <property type="match status" value="1"/>
</dbReference>
<keyword evidence="5 8" id="KW-0670">Pyruvate</keyword>
<dbReference type="RefSeq" id="XP_024372118.1">
    <property type="nucleotide sequence ID" value="XM_024516350.1"/>
</dbReference>
<keyword evidence="3 8" id="KW-0560">Oxidoreductase</keyword>
<dbReference type="OrthoDB" id="10256198at2759"/>
<dbReference type="PANTHER" id="PTHR11516:SF60">
    <property type="entry name" value="PYRUVATE DEHYDROGENASE E1 COMPONENT SUBUNIT ALPHA"/>
    <property type="match status" value="1"/>
</dbReference>
<dbReference type="GeneID" id="112280645"/>
<sequence>MAKRMQGIMESIQTLCSGDHGNEGFMQDDEDEEEENGVGRLTSWAELLGFGLAVFSEAIAPQLQCFCDRTLGFAVGQGGSREAWIKAVAMAMSLVRKAVKKGWVGALAPAARVMSQALSTASEPITLDIPVPFKAHKVETPSVTVETSAQELTNFFKTMFIMRRMEIAADSLYKSKFIRGFCHLYDGQEAVCVGMEAALNDKDCIITAYRDHCTHLGRGGSVLEVFAELMGRKDGCSLGKGGSMHMYNKKGGFYGGNGIVGAQTPLGAGLAFAQKYLKVEGVTLAMYGDGAANQGQLFEAMNISALWNLPVIYVCENNHYGMGTAEWRSAKSPEYYKRGDYIPGLKVDGMDCLAVKQAVKYAKEYALQNGPMVLEMDTYRYHGHSMSDPGSTYRTRDEISGVRQERDPIERIRKLLLSNNIATVAELKTMEKEAKKEVEDALSKAKESPSPDSDELFTHVYRKGYGAKAYGADRKEVVVKLP</sequence>
<evidence type="ECO:0000256" key="3">
    <source>
        <dbReference type="ARBA" id="ARBA00023002"/>
    </source>
</evidence>
<dbReference type="Gramene" id="Pp3c3_24040V3.2">
    <property type="protein sequence ID" value="Pp3c3_24040V3.2"/>
    <property type="gene ID" value="Pp3c3_24040"/>
</dbReference>
<dbReference type="SUPFAM" id="SSF52518">
    <property type="entry name" value="Thiamin diphosphate-binding fold (THDP-binding)"/>
    <property type="match status" value="1"/>
</dbReference>
<feature type="region of interest" description="Disordered" evidence="9">
    <location>
        <begin position="15"/>
        <end position="36"/>
    </location>
</feature>
<dbReference type="KEGG" id="ppp:112280645"/>
<evidence type="ECO:0000256" key="9">
    <source>
        <dbReference type="SAM" id="MobiDB-lite"/>
    </source>
</evidence>
<accession>A0A7I4DNF0</accession>
<comment type="function">
    <text evidence="6">The pyruvate dehydrogenase complex catalyzes the overall conversion of pyruvate to acetyl-CoA and CO(2). It contains multiple copies of three enzymatic components: pyruvate dehydrogenase (E1), dihydrolipoamide acetyltransferase (E2) and lipoamide dehydrogenase (E3).</text>
</comment>
<evidence type="ECO:0000256" key="2">
    <source>
        <dbReference type="ARBA" id="ARBA00011130"/>
    </source>
</evidence>
<reference evidence="11 12" key="1">
    <citation type="journal article" date="2008" name="Science">
        <title>The Physcomitrella genome reveals evolutionary insights into the conquest of land by plants.</title>
        <authorList>
            <person name="Rensing S."/>
            <person name="Lang D."/>
            <person name="Zimmer A."/>
            <person name="Terry A."/>
            <person name="Salamov A."/>
            <person name="Shapiro H."/>
            <person name="Nishiyama T."/>
            <person name="Perroud P.-F."/>
            <person name="Lindquist E."/>
            <person name="Kamisugi Y."/>
            <person name="Tanahashi T."/>
            <person name="Sakakibara K."/>
            <person name="Fujita T."/>
            <person name="Oishi K."/>
            <person name="Shin-I T."/>
            <person name="Kuroki Y."/>
            <person name="Toyoda A."/>
            <person name="Suzuki Y."/>
            <person name="Hashimoto A."/>
            <person name="Yamaguchi K."/>
            <person name="Sugano A."/>
            <person name="Kohara Y."/>
            <person name="Fujiyama A."/>
            <person name="Anterola A."/>
            <person name="Aoki S."/>
            <person name="Ashton N."/>
            <person name="Barbazuk W.B."/>
            <person name="Barker E."/>
            <person name="Bennetzen J."/>
            <person name="Bezanilla M."/>
            <person name="Blankenship R."/>
            <person name="Cho S.H."/>
            <person name="Dutcher S."/>
            <person name="Estelle M."/>
            <person name="Fawcett J.A."/>
            <person name="Gundlach H."/>
            <person name="Hanada K."/>
            <person name="Heyl A."/>
            <person name="Hicks K.A."/>
            <person name="Hugh J."/>
            <person name="Lohr M."/>
            <person name="Mayer K."/>
            <person name="Melkozernov A."/>
            <person name="Murata T."/>
            <person name="Nelson D."/>
            <person name="Pils B."/>
            <person name="Prigge M."/>
            <person name="Reiss B."/>
            <person name="Renner T."/>
            <person name="Rombauts S."/>
            <person name="Rushton P."/>
            <person name="Sanderfoot A."/>
            <person name="Schween G."/>
            <person name="Shiu S.-H."/>
            <person name="Stueber K."/>
            <person name="Theodoulou F.L."/>
            <person name="Tu H."/>
            <person name="Van de Peer Y."/>
            <person name="Verrier P.J."/>
            <person name="Waters E."/>
            <person name="Wood A."/>
            <person name="Yang L."/>
            <person name="Cove D."/>
            <person name="Cuming A."/>
            <person name="Hasebe M."/>
            <person name="Lucas S."/>
            <person name="Mishler D.B."/>
            <person name="Reski R."/>
            <person name="Grigoriev I."/>
            <person name="Quatrano R.S."/>
            <person name="Boore J.L."/>
        </authorList>
    </citation>
    <scope>NUCLEOTIDE SEQUENCE [LARGE SCALE GENOMIC DNA]</scope>
    <source>
        <strain evidence="11 12">cv. Gransden 2004</strain>
    </source>
</reference>
<feature type="region of interest" description="Disordered" evidence="9">
    <location>
        <begin position="435"/>
        <end position="456"/>
    </location>
</feature>
<protein>
    <recommendedName>
        <fullName evidence="8">Pyruvate dehydrogenase E1 component subunit alpha</fullName>
        <ecNumber evidence="8">1.2.4.1</ecNumber>
    </recommendedName>
</protein>
<dbReference type="EMBL" id="ABEU02000003">
    <property type="status" value="NOT_ANNOTATED_CDS"/>
    <property type="molecule type" value="Genomic_DNA"/>
</dbReference>
<feature type="compositionally biased region" description="Acidic residues" evidence="9">
    <location>
        <begin position="26"/>
        <end position="36"/>
    </location>
</feature>
<dbReference type="NCBIfam" id="TIGR03182">
    <property type="entry name" value="PDH_E1_alph_y"/>
    <property type="match status" value="1"/>
</dbReference>
<dbReference type="Gene3D" id="3.40.50.970">
    <property type="match status" value="1"/>
</dbReference>
<evidence type="ECO:0000256" key="4">
    <source>
        <dbReference type="ARBA" id="ARBA00023052"/>
    </source>
</evidence>